<gene>
    <name evidence="2" type="ORF">TWF718_003801</name>
</gene>
<accession>A0AAN8MRH5</accession>
<dbReference type="Proteomes" id="UP001313282">
    <property type="component" value="Unassembled WGS sequence"/>
</dbReference>
<feature type="region of interest" description="Disordered" evidence="1">
    <location>
        <begin position="51"/>
        <end position="79"/>
    </location>
</feature>
<proteinExistence type="predicted"/>
<evidence type="ECO:0000313" key="3">
    <source>
        <dbReference type="Proteomes" id="UP001313282"/>
    </source>
</evidence>
<sequence length="79" mass="9238">MQDLDEDWPTAVHQLEVQGMRNNDFIALVPVRTARSVSVQQRHELEVQRPAKPPINLSTLRHELKHPNISEEDMFKDVR</sequence>
<keyword evidence="3" id="KW-1185">Reference proteome</keyword>
<dbReference type="AlphaFoldDB" id="A0AAN8MRH5"/>
<comment type="caution">
    <text evidence="2">The sequence shown here is derived from an EMBL/GenBank/DDBJ whole genome shotgun (WGS) entry which is preliminary data.</text>
</comment>
<reference evidence="2 3" key="1">
    <citation type="submission" date="2019-10" db="EMBL/GenBank/DDBJ databases">
        <authorList>
            <person name="Palmer J.M."/>
        </authorList>
    </citation>
    <scope>NUCLEOTIDE SEQUENCE [LARGE SCALE GENOMIC DNA]</scope>
    <source>
        <strain evidence="2 3">TWF718</strain>
    </source>
</reference>
<dbReference type="EMBL" id="JAVHNR010000002">
    <property type="protein sequence ID" value="KAK6350613.1"/>
    <property type="molecule type" value="Genomic_DNA"/>
</dbReference>
<name>A0AAN8MRH5_9PEZI</name>
<organism evidence="2 3">
    <name type="scientific">Orbilia javanica</name>
    <dbReference type="NCBI Taxonomy" id="47235"/>
    <lineage>
        <taxon>Eukaryota</taxon>
        <taxon>Fungi</taxon>
        <taxon>Dikarya</taxon>
        <taxon>Ascomycota</taxon>
        <taxon>Pezizomycotina</taxon>
        <taxon>Orbiliomycetes</taxon>
        <taxon>Orbiliales</taxon>
        <taxon>Orbiliaceae</taxon>
        <taxon>Orbilia</taxon>
    </lineage>
</organism>
<evidence type="ECO:0000313" key="2">
    <source>
        <dbReference type="EMBL" id="KAK6350613.1"/>
    </source>
</evidence>
<evidence type="ECO:0000256" key="1">
    <source>
        <dbReference type="SAM" id="MobiDB-lite"/>
    </source>
</evidence>
<protein>
    <submittedName>
        <fullName evidence="2">Uncharacterized protein</fullName>
    </submittedName>
</protein>
<feature type="compositionally biased region" description="Basic and acidic residues" evidence="1">
    <location>
        <begin position="60"/>
        <end position="79"/>
    </location>
</feature>